<feature type="domain" description="GRF-type" evidence="14">
    <location>
        <begin position="547"/>
        <end position="608"/>
    </location>
</feature>
<feature type="active site" description="Proton donor/acceptor" evidence="8">
    <location>
        <position position="180"/>
    </location>
</feature>
<feature type="site" description="Important for catalytic activity" evidence="10">
    <location>
        <position position="255"/>
    </location>
</feature>
<evidence type="ECO:0000256" key="4">
    <source>
        <dbReference type="ARBA" id="ARBA00022801"/>
    </source>
</evidence>
<dbReference type="InterPro" id="IPR036691">
    <property type="entry name" value="Endo/exonu/phosph_ase_sf"/>
</dbReference>
<evidence type="ECO:0000256" key="6">
    <source>
        <dbReference type="ARBA" id="ARBA00022842"/>
    </source>
</evidence>
<feature type="site" description="Interaction with DNA substrate" evidence="10">
    <location>
        <position position="281"/>
    </location>
</feature>
<comment type="caution">
    <text evidence="15">The sequence shown here is derived from an EMBL/GenBank/DDBJ whole genome shotgun (WGS) entry which is preliminary data.</text>
</comment>
<keyword evidence="7" id="KW-0539">Nucleus</keyword>
<comment type="similarity">
    <text evidence="1 12">Belongs to the DNA repair enzymes AP/ExoA family.</text>
</comment>
<evidence type="ECO:0000256" key="2">
    <source>
        <dbReference type="ARBA" id="ARBA00022723"/>
    </source>
</evidence>
<keyword evidence="16" id="KW-1185">Reference proteome</keyword>
<feature type="active site" evidence="8">
    <location>
        <position position="141"/>
    </location>
</feature>
<dbReference type="EC" id="3.1.-.-" evidence="12"/>
<dbReference type="SUPFAM" id="SSF56219">
    <property type="entry name" value="DNase I-like"/>
    <property type="match status" value="1"/>
</dbReference>
<dbReference type="GO" id="GO:0008270">
    <property type="term" value="F:zinc ion binding"/>
    <property type="evidence" value="ECO:0007669"/>
    <property type="project" value="UniProtKB-KW"/>
</dbReference>
<dbReference type="GO" id="GO:0005634">
    <property type="term" value="C:nucleus"/>
    <property type="evidence" value="ECO:0007669"/>
    <property type="project" value="TreeGrafter"/>
</dbReference>
<dbReference type="CDD" id="cd09088">
    <property type="entry name" value="Ape2-like_AP-endo"/>
    <property type="match status" value="1"/>
</dbReference>
<keyword evidence="6 9" id="KW-0460">Magnesium</keyword>
<dbReference type="Proteomes" id="UP000886523">
    <property type="component" value="Unassembled WGS sequence"/>
</dbReference>
<keyword evidence="2 9" id="KW-0479">Metal-binding</keyword>
<keyword evidence="12" id="KW-0234">DNA repair</keyword>
<proteinExistence type="inferred from homology"/>
<keyword evidence="12" id="KW-0227">DNA damage</keyword>
<feature type="compositionally biased region" description="Polar residues" evidence="13">
    <location>
        <begin position="616"/>
        <end position="629"/>
    </location>
</feature>
<feature type="binding site" evidence="9">
    <location>
        <position position="180"/>
    </location>
    <ligand>
        <name>Mg(2+)</name>
        <dbReference type="ChEBI" id="CHEBI:18420"/>
        <label>1</label>
    </ligand>
</feature>
<feature type="region of interest" description="Disordered" evidence="13">
    <location>
        <begin position="608"/>
        <end position="643"/>
    </location>
</feature>
<feature type="region of interest" description="Disordered" evidence="13">
    <location>
        <begin position="376"/>
        <end position="413"/>
    </location>
</feature>
<keyword evidence="3 11" id="KW-0863">Zinc-finger</keyword>
<dbReference type="GO" id="GO:0008311">
    <property type="term" value="F:double-stranded DNA 3'-5' DNA exonuclease activity"/>
    <property type="evidence" value="ECO:0007669"/>
    <property type="project" value="TreeGrafter"/>
</dbReference>
<dbReference type="GO" id="GO:0008081">
    <property type="term" value="F:phosphoric diester hydrolase activity"/>
    <property type="evidence" value="ECO:0007669"/>
    <property type="project" value="TreeGrafter"/>
</dbReference>
<accession>A0A9P6ARM7</accession>
<feature type="binding site" evidence="9">
    <location>
        <position position="42"/>
    </location>
    <ligand>
        <name>Mg(2+)</name>
        <dbReference type="ChEBI" id="CHEBI:18420"/>
        <label>1</label>
    </ligand>
</feature>
<dbReference type="PROSITE" id="PS51999">
    <property type="entry name" value="ZF_GRF"/>
    <property type="match status" value="1"/>
</dbReference>
<dbReference type="GO" id="GO:0006284">
    <property type="term" value="P:base-excision repair"/>
    <property type="evidence" value="ECO:0007669"/>
    <property type="project" value="TreeGrafter"/>
</dbReference>
<feature type="region of interest" description="Disordered" evidence="13">
    <location>
        <begin position="475"/>
        <end position="528"/>
    </location>
</feature>
<feature type="active site" description="Proton acceptor" evidence="8">
    <location>
        <position position="281"/>
    </location>
</feature>
<dbReference type="PROSITE" id="PS51435">
    <property type="entry name" value="AP_NUCLEASE_F1_4"/>
    <property type="match status" value="1"/>
</dbReference>
<feature type="region of interest" description="Disordered" evidence="13">
    <location>
        <begin position="425"/>
        <end position="451"/>
    </location>
</feature>
<dbReference type="NCBIfam" id="TIGR00633">
    <property type="entry name" value="xth"/>
    <property type="match status" value="1"/>
</dbReference>
<evidence type="ECO:0000256" key="12">
    <source>
        <dbReference type="RuleBase" id="RU362131"/>
    </source>
</evidence>
<organism evidence="15 16">
    <name type="scientific">Hydnum rufescens UP504</name>
    <dbReference type="NCBI Taxonomy" id="1448309"/>
    <lineage>
        <taxon>Eukaryota</taxon>
        <taxon>Fungi</taxon>
        <taxon>Dikarya</taxon>
        <taxon>Basidiomycota</taxon>
        <taxon>Agaricomycotina</taxon>
        <taxon>Agaricomycetes</taxon>
        <taxon>Cantharellales</taxon>
        <taxon>Hydnaceae</taxon>
        <taxon>Hydnum</taxon>
    </lineage>
</organism>
<reference evidence="15" key="1">
    <citation type="journal article" date="2020" name="Nat. Commun.">
        <title>Large-scale genome sequencing of mycorrhizal fungi provides insights into the early evolution of symbiotic traits.</title>
        <authorList>
            <person name="Miyauchi S."/>
            <person name="Kiss E."/>
            <person name="Kuo A."/>
            <person name="Drula E."/>
            <person name="Kohler A."/>
            <person name="Sanchez-Garcia M."/>
            <person name="Morin E."/>
            <person name="Andreopoulos B."/>
            <person name="Barry K.W."/>
            <person name="Bonito G."/>
            <person name="Buee M."/>
            <person name="Carver A."/>
            <person name="Chen C."/>
            <person name="Cichocki N."/>
            <person name="Clum A."/>
            <person name="Culley D."/>
            <person name="Crous P.W."/>
            <person name="Fauchery L."/>
            <person name="Girlanda M."/>
            <person name="Hayes R.D."/>
            <person name="Keri Z."/>
            <person name="LaButti K."/>
            <person name="Lipzen A."/>
            <person name="Lombard V."/>
            <person name="Magnuson J."/>
            <person name="Maillard F."/>
            <person name="Murat C."/>
            <person name="Nolan M."/>
            <person name="Ohm R.A."/>
            <person name="Pangilinan J."/>
            <person name="Pereira M.F."/>
            <person name="Perotto S."/>
            <person name="Peter M."/>
            <person name="Pfister S."/>
            <person name="Riley R."/>
            <person name="Sitrit Y."/>
            <person name="Stielow J.B."/>
            <person name="Szollosi G."/>
            <person name="Zifcakova L."/>
            <person name="Stursova M."/>
            <person name="Spatafora J.W."/>
            <person name="Tedersoo L."/>
            <person name="Vaario L.M."/>
            <person name="Yamada A."/>
            <person name="Yan M."/>
            <person name="Wang P."/>
            <person name="Xu J."/>
            <person name="Bruns T."/>
            <person name="Baldrian P."/>
            <person name="Vilgalys R."/>
            <person name="Dunand C."/>
            <person name="Henrissat B."/>
            <person name="Grigoriev I.V."/>
            <person name="Hibbett D."/>
            <person name="Nagy L.G."/>
            <person name="Martin F.M."/>
        </authorList>
    </citation>
    <scope>NUCLEOTIDE SEQUENCE</scope>
    <source>
        <strain evidence="15">UP504</strain>
    </source>
</reference>
<evidence type="ECO:0000256" key="8">
    <source>
        <dbReference type="PIRSR" id="PIRSR604808-1"/>
    </source>
</evidence>
<name>A0A9P6ARM7_9AGAM</name>
<dbReference type="InterPro" id="IPR004808">
    <property type="entry name" value="AP_endonuc_1"/>
</dbReference>
<evidence type="ECO:0000256" key="9">
    <source>
        <dbReference type="PIRSR" id="PIRSR604808-2"/>
    </source>
</evidence>
<feature type="binding site" evidence="9">
    <location>
        <position position="7"/>
    </location>
    <ligand>
        <name>Mg(2+)</name>
        <dbReference type="ChEBI" id="CHEBI:18420"/>
        <label>1</label>
    </ligand>
</feature>
<dbReference type="Pfam" id="PF03372">
    <property type="entry name" value="Exo_endo_phos"/>
    <property type="match status" value="1"/>
</dbReference>
<comment type="cofactor">
    <cofactor evidence="9 12">
        <name>Mg(2+)</name>
        <dbReference type="ChEBI" id="CHEBI:18420"/>
    </cofactor>
    <cofactor evidence="9 12">
        <name>Mn(2+)</name>
        <dbReference type="ChEBI" id="CHEBI:29035"/>
    </cofactor>
    <text evidence="9 12">Probably binds two magnesium or manganese ions per subunit.</text>
</comment>
<feature type="binding site" evidence="9">
    <location>
        <position position="280"/>
    </location>
    <ligand>
        <name>Mg(2+)</name>
        <dbReference type="ChEBI" id="CHEBI:18420"/>
        <label>1</label>
    </ligand>
</feature>
<feature type="site" description="Transition state stabilizer" evidence="10">
    <location>
        <position position="182"/>
    </location>
</feature>
<evidence type="ECO:0000256" key="13">
    <source>
        <dbReference type="SAM" id="MobiDB-lite"/>
    </source>
</evidence>
<evidence type="ECO:0000256" key="1">
    <source>
        <dbReference type="ARBA" id="ARBA00007092"/>
    </source>
</evidence>
<sequence>MRILSWNINGIRTLPHYHPWSTLKTLEGILPELHADIICFQEMKTSRKGLDRQTAVPQPYHSFFSFPKSKGGYSGVAVYCNPTAAVAVKAEEGLSGVLQPNPPLPLHGDDHGYVPSDLIALDAEGRALVLDFGLFVLINVYCPNDASDMRMTFKMNFNLMLHERVRILISEGREVIVLGDINIALNPIDHSEGSLEDKEKVFWNHAQREWLRNWLEPVGPMHDVIRHSWPNRKGMYTCWNPKISGRDSNYGARIDYIFVTAGLLPWIQGGDIQASVRGSDHCPIFVDLHDEITLPSGKRYSLRDALHGGLDERGNPCHDAPRLAAKHWDEYSAKQTLLHHFFVKSTIPITSRHSFGASSSRPVECEPTAICVPPKLSSLHTPDSATTACPSSLGTLRTIPSKRKTSPSMPNSVASIRKTISSSKQLKLDQTTLSSPLSSSPEGFSSSAHKSLDTNPLTMPITMSPVLVGLPTLQPRCDLVDDSDGSQTSPRSTPVGGEDPDSDSARAPSLSEAPQSLPSRSKHSNGKSNANTLTWAEILAPLKPPCCTVHGEPAKEFKVNKPGPNKNKRFFICSRPVGPGHDAGNRRRPREHVAPQYRCNFFKWASDVQREHRPQPNETTVNDSSTSASVFHFGTRAGCSSPP</sequence>
<evidence type="ECO:0000256" key="10">
    <source>
        <dbReference type="PIRSR" id="PIRSR604808-3"/>
    </source>
</evidence>
<keyword evidence="4" id="KW-0378">Hydrolase</keyword>
<dbReference type="Gene3D" id="3.60.10.10">
    <property type="entry name" value="Endonuclease/exonuclease/phosphatase"/>
    <property type="match status" value="1"/>
</dbReference>
<evidence type="ECO:0000313" key="15">
    <source>
        <dbReference type="EMBL" id="KAF9510769.1"/>
    </source>
</evidence>
<dbReference type="EMBL" id="MU129011">
    <property type="protein sequence ID" value="KAF9510769.1"/>
    <property type="molecule type" value="Genomic_DNA"/>
</dbReference>
<evidence type="ECO:0000256" key="7">
    <source>
        <dbReference type="ARBA" id="ARBA00023242"/>
    </source>
</evidence>
<dbReference type="AlphaFoldDB" id="A0A9P6ARM7"/>
<feature type="binding site" evidence="9">
    <location>
        <position position="182"/>
    </location>
    <ligand>
        <name>Mg(2+)</name>
        <dbReference type="ChEBI" id="CHEBI:18420"/>
        <label>1</label>
    </ligand>
</feature>
<evidence type="ECO:0000256" key="5">
    <source>
        <dbReference type="ARBA" id="ARBA00022833"/>
    </source>
</evidence>
<dbReference type="InterPro" id="IPR005135">
    <property type="entry name" value="Endo/exonuclease/phosphatase"/>
</dbReference>
<evidence type="ECO:0000256" key="3">
    <source>
        <dbReference type="ARBA" id="ARBA00022771"/>
    </source>
</evidence>
<evidence type="ECO:0000256" key="11">
    <source>
        <dbReference type="PROSITE-ProRule" id="PRU01343"/>
    </source>
</evidence>
<feature type="binding site" evidence="9">
    <location>
        <position position="281"/>
    </location>
    <ligand>
        <name>Mg(2+)</name>
        <dbReference type="ChEBI" id="CHEBI:18420"/>
        <label>1</label>
    </ligand>
</feature>
<keyword evidence="9" id="KW-0464">Manganese</keyword>
<feature type="compositionally biased region" description="Low complexity" evidence="13">
    <location>
        <begin position="433"/>
        <end position="447"/>
    </location>
</feature>
<dbReference type="PANTHER" id="PTHR22748">
    <property type="entry name" value="AP ENDONUCLEASE"/>
    <property type="match status" value="1"/>
</dbReference>
<dbReference type="OrthoDB" id="391817at2759"/>
<dbReference type="GO" id="GO:0003906">
    <property type="term" value="F:DNA-(apurinic or apyrimidinic site) endonuclease activity"/>
    <property type="evidence" value="ECO:0007669"/>
    <property type="project" value="TreeGrafter"/>
</dbReference>
<evidence type="ECO:0000313" key="16">
    <source>
        <dbReference type="Proteomes" id="UP000886523"/>
    </source>
</evidence>
<dbReference type="PANTHER" id="PTHR22748:SF4">
    <property type="entry name" value="DNA-(APURINIC OR APYRIMIDINIC SITE) ENDONUCLEASE 2"/>
    <property type="match status" value="1"/>
</dbReference>
<keyword evidence="5" id="KW-0862">Zinc</keyword>
<dbReference type="InterPro" id="IPR010666">
    <property type="entry name" value="Znf_GRF"/>
</dbReference>
<evidence type="ECO:0000259" key="14">
    <source>
        <dbReference type="PROSITE" id="PS51999"/>
    </source>
</evidence>
<gene>
    <name evidence="15" type="ORF">BS47DRAFT_1487318</name>
</gene>
<feature type="compositionally biased region" description="Polar residues" evidence="13">
    <location>
        <begin position="378"/>
        <end position="395"/>
    </location>
</feature>
<protein>
    <recommendedName>
        <fullName evidence="12">DNA-(apurinic or apyrimidinic site) endonuclease</fullName>
        <ecNumber evidence="12">3.1.-.-</ecNumber>
    </recommendedName>
</protein>